<dbReference type="AlphaFoldDB" id="A0A8H4RU22"/>
<feature type="repeat" description="ANK" evidence="1">
    <location>
        <begin position="665"/>
        <end position="697"/>
    </location>
</feature>
<dbReference type="EMBL" id="JAAMPI010000178">
    <property type="protein sequence ID" value="KAF4634522.1"/>
    <property type="molecule type" value="Genomic_DNA"/>
</dbReference>
<dbReference type="Pfam" id="PF22893">
    <property type="entry name" value="ULD_2"/>
    <property type="match status" value="1"/>
</dbReference>
<evidence type="ECO:0000259" key="3">
    <source>
        <dbReference type="Pfam" id="PF22893"/>
    </source>
</evidence>
<dbReference type="GO" id="GO:0045944">
    <property type="term" value="P:positive regulation of transcription by RNA polymerase II"/>
    <property type="evidence" value="ECO:0007669"/>
    <property type="project" value="UniProtKB-ARBA"/>
</dbReference>
<feature type="compositionally biased region" description="Acidic residues" evidence="2">
    <location>
        <begin position="718"/>
        <end position="762"/>
    </location>
</feature>
<dbReference type="PROSITE" id="PS50088">
    <property type="entry name" value="ANK_REPEAT"/>
    <property type="match status" value="1"/>
</dbReference>
<proteinExistence type="predicted"/>
<dbReference type="OrthoDB" id="3045089at2759"/>
<reference evidence="4 5" key="1">
    <citation type="submission" date="2020-03" db="EMBL/GenBank/DDBJ databases">
        <title>Draft Genome Sequence of Cudoniella acicularis.</title>
        <authorList>
            <person name="Buettner E."/>
            <person name="Kellner H."/>
        </authorList>
    </citation>
    <scope>NUCLEOTIDE SEQUENCE [LARGE SCALE GENOMIC DNA]</scope>
    <source>
        <strain evidence="4 5">DSM 108380</strain>
    </source>
</reference>
<organism evidence="4 5">
    <name type="scientific">Cudoniella acicularis</name>
    <dbReference type="NCBI Taxonomy" id="354080"/>
    <lineage>
        <taxon>Eukaryota</taxon>
        <taxon>Fungi</taxon>
        <taxon>Dikarya</taxon>
        <taxon>Ascomycota</taxon>
        <taxon>Pezizomycotina</taxon>
        <taxon>Leotiomycetes</taxon>
        <taxon>Helotiales</taxon>
        <taxon>Tricladiaceae</taxon>
        <taxon>Cudoniella</taxon>
    </lineage>
</organism>
<accession>A0A8H4RU22</accession>
<comment type="caution">
    <text evidence="4">The sequence shown here is derived from an EMBL/GenBank/DDBJ whole genome shotgun (WGS) entry which is preliminary data.</text>
</comment>
<dbReference type="InterPro" id="IPR036770">
    <property type="entry name" value="Ankyrin_rpt-contain_sf"/>
</dbReference>
<dbReference type="GO" id="GO:0033309">
    <property type="term" value="C:SBF transcription complex"/>
    <property type="evidence" value="ECO:0007669"/>
    <property type="project" value="TreeGrafter"/>
</dbReference>
<keyword evidence="5" id="KW-1185">Reference proteome</keyword>
<dbReference type="PANTHER" id="PTHR43828:SF15">
    <property type="entry name" value="TRANSCRIPTION FACTOR MBP1"/>
    <property type="match status" value="1"/>
</dbReference>
<dbReference type="InterPro" id="IPR002110">
    <property type="entry name" value="Ankyrin_rpt"/>
</dbReference>
<sequence>MAAPGFGFSFGDFVQAISLLNDVRKALRDAGGAKDEFKHVSVDLQHLEILLEQLNRGKWDQGGDAGHLNAVKGMALTCRVPLQEFLAKIEKYKVLQNEDLSGFKDVLSRGRRKVQWAVNMRDEVEKFRALIVAKVVAINLLIQLHVVSAISSIDSRTKAIEQSATASQAHQRVYKETVDHAAEEMRNVVTAQASMKQEISRLVQICTGTNVGVVDFRSLIKVQHSDFRRRLHRIEQQQRHGFLVVSSTSRDVISRVSRIESILRQLLRVFGGFSVTALKLLRSILQTDLEIYALLRQIQNNLPPKPIRAINNSFRFTDALGRAQELEYQWFKHWEVFESMLKCEFKQLPGEQRVLLGHYHILNAKRKSLVISPDEWEQSIFPGSEISCGAENPLPSDSSVLVICSTCSLEYHCIGVVLPVGDRRHKKKNASVLELPTRPNISGQPNFESTNKATSTDLPNTLQKDRSDLEAFKSIHIQTPFEQEPKPKRKKQPTELQEATKQQHEIYSDKLLDYFLRGKEFRVKFIAPDPPADFRPDWLVDNDRHTALHWASAVGDIKVIQQLKTFDANLACQNIRGETPLMRAVSFTNCWDDRTMPAVVRELILTVGAVDFLQATALHHAVAAVDKKPFRYREAQWYINTIMKGINDNFGPEYALRVLDAQDVDGNTALHIAAKVGARGCFASLENLGARTDIRNNDGFTPHVLLIRNRKLDTEGYREDEDEYDDKDEDDDEDEYDDEYEEGSGDDDGDDWEEYDEDENEN</sequence>
<feature type="region of interest" description="Disordered" evidence="2">
    <location>
        <begin position="430"/>
        <end position="461"/>
    </location>
</feature>
<dbReference type="PANTHER" id="PTHR43828">
    <property type="entry name" value="ASPARAGINASE"/>
    <property type="match status" value="1"/>
</dbReference>
<dbReference type="PROSITE" id="PS50297">
    <property type="entry name" value="ANK_REP_REGION"/>
    <property type="match status" value="1"/>
</dbReference>
<dbReference type="SMART" id="SM00248">
    <property type="entry name" value="ANK"/>
    <property type="match status" value="3"/>
</dbReference>
<evidence type="ECO:0000313" key="5">
    <source>
        <dbReference type="Proteomes" id="UP000566819"/>
    </source>
</evidence>
<dbReference type="InterPro" id="IPR051642">
    <property type="entry name" value="SWI6-like"/>
</dbReference>
<keyword evidence="1" id="KW-0040">ANK repeat</keyword>
<evidence type="ECO:0000256" key="2">
    <source>
        <dbReference type="SAM" id="MobiDB-lite"/>
    </source>
</evidence>
<protein>
    <recommendedName>
        <fullName evidence="3">Ubiquitin-like domain-containing protein</fullName>
    </recommendedName>
</protein>
<dbReference type="InterPro" id="IPR054464">
    <property type="entry name" value="ULD_fung"/>
</dbReference>
<name>A0A8H4RU22_9HELO</name>
<feature type="compositionally biased region" description="Polar residues" evidence="2">
    <location>
        <begin position="439"/>
        <end position="461"/>
    </location>
</feature>
<evidence type="ECO:0000313" key="4">
    <source>
        <dbReference type="EMBL" id="KAF4634522.1"/>
    </source>
</evidence>
<feature type="domain" description="Ubiquitin-like" evidence="3">
    <location>
        <begin position="312"/>
        <end position="387"/>
    </location>
</feature>
<evidence type="ECO:0000256" key="1">
    <source>
        <dbReference type="PROSITE-ProRule" id="PRU00023"/>
    </source>
</evidence>
<dbReference type="Proteomes" id="UP000566819">
    <property type="component" value="Unassembled WGS sequence"/>
</dbReference>
<dbReference type="Gene3D" id="1.25.40.20">
    <property type="entry name" value="Ankyrin repeat-containing domain"/>
    <property type="match status" value="1"/>
</dbReference>
<feature type="region of interest" description="Disordered" evidence="2">
    <location>
        <begin position="477"/>
        <end position="502"/>
    </location>
</feature>
<feature type="region of interest" description="Disordered" evidence="2">
    <location>
        <begin position="715"/>
        <end position="762"/>
    </location>
</feature>
<dbReference type="SUPFAM" id="SSF48403">
    <property type="entry name" value="Ankyrin repeat"/>
    <property type="match status" value="1"/>
</dbReference>
<dbReference type="GO" id="GO:0030907">
    <property type="term" value="C:MBF transcription complex"/>
    <property type="evidence" value="ECO:0007669"/>
    <property type="project" value="TreeGrafter"/>
</dbReference>
<gene>
    <name evidence="4" type="ORF">G7Y89_g3576</name>
</gene>